<evidence type="ECO:0000256" key="4">
    <source>
        <dbReference type="ARBA" id="ARBA00022801"/>
    </source>
</evidence>
<dbReference type="PROSITE" id="PS00337">
    <property type="entry name" value="BETA_LACTAMASE_D"/>
    <property type="match status" value="1"/>
</dbReference>
<feature type="modified residue" description="N6-carboxylysine" evidence="6">
    <location>
        <position position="382"/>
    </location>
</feature>
<dbReference type="EMBL" id="QPJC01000014">
    <property type="protein sequence ID" value="RCW39818.1"/>
    <property type="molecule type" value="Genomic_DNA"/>
</dbReference>
<reference evidence="11 12" key="1">
    <citation type="submission" date="2018-07" db="EMBL/GenBank/DDBJ databases">
        <title>Genomic Encyclopedia of Type Strains, Phase III (KMG-III): the genomes of soil and plant-associated and newly described type strains.</title>
        <authorList>
            <person name="Whitman W."/>
        </authorList>
    </citation>
    <scope>NUCLEOTIDE SEQUENCE [LARGE SCALE GENOMIC DNA]</scope>
    <source>
        <strain evidence="11 12">CECT 8575</strain>
    </source>
</reference>
<feature type="domain" description="Penicillin-binding protein transpeptidase" evidence="9">
    <location>
        <begin position="343"/>
        <end position="612"/>
    </location>
</feature>
<dbReference type="EC" id="3.5.2.6" evidence="2 7"/>
<dbReference type="InterPro" id="IPR002137">
    <property type="entry name" value="Beta-lactam_class-D_AS"/>
</dbReference>
<dbReference type="InterPro" id="IPR012338">
    <property type="entry name" value="Beta-lactam/transpept-like"/>
</dbReference>
<feature type="domain" description="NTF2-like N-terminal transpeptidase" evidence="10">
    <location>
        <begin position="45"/>
        <end position="155"/>
    </location>
</feature>
<dbReference type="Pfam" id="PF05223">
    <property type="entry name" value="MecA_N"/>
    <property type="match status" value="1"/>
</dbReference>
<evidence type="ECO:0000256" key="1">
    <source>
        <dbReference type="ARBA" id="ARBA00007898"/>
    </source>
</evidence>
<proteinExistence type="inferred from homology"/>
<evidence type="ECO:0000313" key="11">
    <source>
        <dbReference type="EMBL" id="RCW39818.1"/>
    </source>
</evidence>
<feature type="active site" description="Acyl-ester intermediate" evidence="6">
    <location>
        <position position="379"/>
    </location>
</feature>
<keyword evidence="12" id="KW-1185">Reference proteome</keyword>
<accession>A0A368VF95</accession>
<dbReference type="GO" id="GO:0008658">
    <property type="term" value="F:penicillin binding"/>
    <property type="evidence" value="ECO:0007669"/>
    <property type="project" value="InterPro"/>
</dbReference>
<feature type="compositionally biased region" description="Polar residues" evidence="8">
    <location>
        <begin position="81"/>
        <end position="90"/>
    </location>
</feature>
<dbReference type="GO" id="GO:0008800">
    <property type="term" value="F:beta-lactamase activity"/>
    <property type="evidence" value="ECO:0007669"/>
    <property type="project" value="UniProtKB-UniRule"/>
</dbReference>
<dbReference type="GO" id="GO:0071972">
    <property type="term" value="F:peptidoglycan L,D-transpeptidase activity"/>
    <property type="evidence" value="ECO:0007669"/>
    <property type="project" value="TreeGrafter"/>
</dbReference>
<dbReference type="Pfam" id="PF00905">
    <property type="entry name" value="Transpeptidase"/>
    <property type="match status" value="1"/>
</dbReference>
<organism evidence="11 12">
    <name type="scientific">Halopolyspora algeriensis</name>
    <dbReference type="NCBI Taxonomy" id="1500506"/>
    <lineage>
        <taxon>Bacteria</taxon>
        <taxon>Bacillati</taxon>
        <taxon>Actinomycetota</taxon>
        <taxon>Actinomycetes</taxon>
        <taxon>Actinomycetes incertae sedis</taxon>
        <taxon>Halopolyspora</taxon>
    </lineage>
</organism>
<evidence type="ECO:0000256" key="6">
    <source>
        <dbReference type="PIRSR" id="PIRSR602137-50"/>
    </source>
</evidence>
<dbReference type="GO" id="GO:0071555">
    <property type="term" value="P:cell wall organization"/>
    <property type="evidence" value="ECO:0007669"/>
    <property type="project" value="TreeGrafter"/>
</dbReference>
<feature type="region of interest" description="Disordered" evidence="8">
    <location>
        <begin position="81"/>
        <end position="107"/>
    </location>
</feature>
<evidence type="ECO:0000259" key="10">
    <source>
        <dbReference type="Pfam" id="PF05223"/>
    </source>
</evidence>
<dbReference type="GO" id="GO:0005886">
    <property type="term" value="C:plasma membrane"/>
    <property type="evidence" value="ECO:0007669"/>
    <property type="project" value="TreeGrafter"/>
</dbReference>
<keyword evidence="3" id="KW-0732">Signal</keyword>
<protein>
    <recommendedName>
        <fullName evidence="2 7">Beta-lactamase</fullName>
        <ecNumber evidence="2 7">3.5.2.6</ecNumber>
    </recommendedName>
</protein>
<evidence type="ECO:0000259" key="9">
    <source>
        <dbReference type="Pfam" id="PF00905"/>
    </source>
</evidence>
<evidence type="ECO:0000256" key="7">
    <source>
        <dbReference type="RuleBase" id="RU361140"/>
    </source>
</evidence>
<name>A0A368VF95_9ACTN</name>
<dbReference type="AlphaFoldDB" id="A0A368VF95"/>
<comment type="similarity">
    <text evidence="1 7">Belongs to the class-D beta-lactamase family.</text>
</comment>
<dbReference type="InterPro" id="IPR036138">
    <property type="entry name" value="PBP_dimer_sf"/>
</dbReference>
<dbReference type="SUPFAM" id="SSF56601">
    <property type="entry name" value="beta-lactamase/transpeptidase-like"/>
    <property type="match status" value="1"/>
</dbReference>
<dbReference type="InterPro" id="IPR007887">
    <property type="entry name" value="MecA_N"/>
</dbReference>
<evidence type="ECO:0000256" key="3">
    <source>
        <dbReference type="ARBA" id="ARBA00022729"/>
    </source>
</evidence>
<keyword evidence="11" id="KW-0132">Cell division</keyword>
<dbReference type="Gene3D" id="3.40.710.10">
    <property type="entry name" value="DD-peptidase/beta-lactamase superfamily"/>
    <property type="match status" value="1"/>
</dbReference>
<dbReference type="GO" id="GO:0051301">
    <property type="term" value="P:cell division"/>
    <property type="evidence" value="ECO:0007669"/>
    <property type="project" value="UniProtKB-KW"/>
</dbReference>
<dbReference type="GO" id="GO:0017001">
    <property type="term" value="P:antibiotic catabolic process"/>
    <property type="evidence" value="ECO:0007669"/>
    <property type="project" value="InterPro"/>
</dbReference>
<keyword evidence="5 7" id="KW-0046">Antibiotic resistance</keyword>
<dbReference type="Proteomes" id="UP000253495">
    <property type="component" value="Unassembled WGS sequence"/>
</dbReference>
<gene>
    <name evidence="11" type="ORF">DFQ14_11482</name>
</gene>
<comment type="catalytic activity">
    <reaction evidence="7">
        <text>a beta-lactam + H2O = a substituted beta-amino acid</text>
        <dbReference type="Rhea" id="RHEA:20401"/>
        <dbReference type="ChEBI" id="CHEBI:15377"/>
        <dbReference type="ChEBI" id="CHEBI:35627"/>
        <dbReference type="ChEBI" id="CHEBI:140347"/>
        <dbReference type="EC" id="3.5.2.6"/>
    </reaction>
</comment>
<evidence type="ECO:0000256" key="2">
    <source>
        <dbReference type="ARBA" id="ARBA00012865"/>
    </source>
</evidence>
<evidence type="ECO:0000313" key="12">
    <source>
        <dbReference type="Proteomes" id="UP000253495"/>
    </source>
</evidence>
<dbReference type="PANTHER" id="PTHR30627">
    <property type="entry name" value="PEPTIDOGLYCAN D,D-TRANSPEPTIDASE"/>
    <property type="match status" value="1"/>
</dbReference>
<dbReference type="InterPro" id="IPR001460">
    <property type="entry name" value="PCN-bd_Tpept"/>
</dbReference>
<keyword evidence="11" id="KW-0131">Cell cycle</keyword>
<keyword evidence="4 7" id="KW-0378">Hydrolase</keyword>
<dbReference type="InterPro" id="IPR050515">
    <property type="entry name" value="Beta-lactam/transpept"/>
</dbReference>
<dbReference type="PANTHER" id="PTHR30627:SF24">
    <property type="entry name" value="PENICILLIN-BINDING PROTEIN 4B"/>
    <property type="match status" value="1"/>
</dbReference>
<sequence length="617" mass="64727">MSGILGILPGVRIVRTPVARVLGVLSGLLLVLPAAGCGLIDTGPSAKDVAKAFLSSFAAGNHAAAAQRTDSPEAARRLLTQTHESLSPKSVTAKVTDVTEGEGRNPTTIGSAVSWNFGKGRVWSYTTTMELTRNGEGWAVHWAPSVLHPDLAAQQTLEFQEHEPNPAPILGRDGARLMGPEKLVRVTVVPKAVGPDRAGVAASLAEGLSPVAPSITRQGIMKGLADTPDDQAYHVVTLRRPDYERVKPEIYELPGVRFPTRTELITAERDYASQVLPAVAEQLQDRIDGTSGWSVVTRNAAGRQVQTLHNTPPKPAKSVSTTLSDRVQKAAESAVDPLPKAAAIVAMQPSTGELLAVAQNAPADRNGAVSLTGRYPPGSTFKIVTALAALESGRVDMHTPVECPATTVVNGREIPNAHHFDLGTVPLRTAFAKSCNTTFARLAADLPPGALTTAARQLGLGADFVIPGITTITGEVPRAQQPVQRASNGFGQGTVLASPFGMTMVTASVAHGGMPTPKLVRNSRTEITRSAPEPPSQASIDQLRTMMREVVKTGTATELAQAGPVAGKTGTAQYGDGTRAHGWFVGYRGDMAFAVLLTDAGTSEKAVAVARNFLGKT</sequence>
<comment type="caution">
    <text evidence="11">The sequence shown here is derived from an EMBL/GenBank/DDBJ whole genome shotgun (WGS) entry which is preliminary data.</text>
</comment>
<dbReference type="SUPFAM" id="SSF56519">
    <property type="entry name" value="Penicillin binding protein dimerisation domain"/>
    <property type="match status" value="1"/>
</dbReference>
<evidence type="ECO:0000256" key="5">
    <source>
        <dbReference type="ARBA" id="ARBA00023251"/>
    </source>
</evidence>
<dbReference type="GO" id="GO:0046677">
    <property type="term" value="P:response to antibiotic"/>
    <property type="evidence" value="ECO:0007669"/>
    <property type="project" value="UniProtKB-UniRule"/>
</dbReference>
<evidence type="ECO:0000256" key="8">
    <source>
        <dbReference type="SAM" id="MobiDB-lite"/>
    </source>
</evidence>